<dbReference type="OrthoDB" id="389114at2759"/>
<reference evidence="1 2" key="1">
    <citation type="submission" date="2011-08" db="EMBL/GenBank/DDBJ databases">
        <title>The Genome Sequence of Plasmodium vivax Mauritania I.</title>
        <authorList>
            <consortium name="The Broad Institute Genome Sequencing Platform"/>
            <consortium name="The Broad Institute Genome Sequencing Center for Infectious Disease"/>
            <person name="Neafsey D."/>
            <person name="Carlton J."/>
            <person name="Barnwell J."/>
            <person name="Collins W."/>
            <person name="Escalante A."/>
            <person name="Mullikin J."/>
            <person name="Saul A."/>
            <person name="Guigo R."/>
            <person name="Camara F."/>
            <person name="Young S.K."/>
            <person name="Zeng Q."/>
            <person name="Gargeya S."/>
            <person name="Fitzgerald M."/>
            <person name="Haas B."/>
            <person name="Abouelleil A."/>
            <person name="Alvarado L."/>
            <person name="Arachchi H.M."/>
            <person name="Berlin A."/>
            <person name="Brown A."/>
            <person name="Chapman S.B."/>
            <person name="Chen Z."/>
            <person name="Dunbar C."/>
            <person name="Freedman E."/>
            <person name="Gearin G."/>
            <person name="Gellesch M."/>
            <person name="Goldberg J."/>
            <person name="Griggs A."/>
            <person name="Gujja S."/>
            <person name="Heiman D."/>
            <person name="Howarth C."/>
            <person name="Larson L."/>
            <person name="Lui A."/>
            <person name="MacDonald P.J.P."/>
            <person name="Montmayeur A."/>
            <person name="Murphy C."/>
            <person name="Neiman D."/>
            <person name="Pearson M."/>
            <person name="Priest M."/>
            <person name="Roberts A."/>
            <person name="Saif S."/>
            <person name="Shea T."/>
            <person name="Shenoy N."/>
            <person name="Sisk P."/>
            <person name="Stolte C."/>
            <person name="Sykes S."/>
            <person name="Wortman J."/>
            <person name="Nusbaum C."/>
            <person name="Birren B."/>
        </authorList>
    </citation>
    <scope>NUCLEOTIDE SEQUENCE [LARGE SCALE GENOMIC DNA]</scope>
    <source>
        <strain evidence="1 2">Mauritania I</strain>
    </source>
</reference>
<accession>A0A0J9VQR6</accession>
<protein>
    <recommendedName>
        <fullName evidence="3">VIR protein</fullName>
    </recommendedName>
</protein>
<gene>
    <name evidence="1" type="ORF">PVMG_04538</name>
</gene>
<evidence type="ECO:0000313" key="2">
    <source>
        <dbReference type="Proteomes" id="UP000053776"/>
    </source>
</evidence>
<sequence length="312" mass="36144">MYNEFDEPVGDDIYLYQPFCNPLMTELRNENVEQKNFCLKLIRNLGHYSKDFKFKKFNSVYCTNLNYWVYNSLKKYNIPYEIITRCYNDYNEVMRKTGNQSICSYSSYDDIYEEPINIIILNIFESNMHIIQSALEGTYDSIFLPLRMYICECIEIFKKMYKKYCPQMDKDSDKKKSTCDVLESIKRTYDSYISGKLYQNNKIPSLDNDGEEYFALCPQYNPSLKLTSKANGRLPVVGSLTGEKVEDTDESSLYVGHKKYQTDGFPSLSEDNGENQVSPMARTVSTTVGTIAGASSVLALLYKVNKEFHLNV</sequence>
<dbReference type="EMBL" id="KQ235146">
    <property type="protein sequence ID" value="KMZ89708.1"/>
    <property type="molecule type" value="Genomic_DNA"/>
</dbReference>
<dbReference type="Proteomes" id="UP000053776">
    <property type="component" value="Unassembled WGS sequence"/>
</dbReference>
<proteinExistence type="predicted"/>
<evidence type="ECO:0008006" key="3">
    <source>
        <dbReference type="Google" id="ProtNLM"/>
    </source>
</evidence>
<dbReference type="SUPFAM" id="SSF48371">
    <property type="entry name" value="ARM repeat"/>
    <property type="match status" value="1"/>
</dbReference>
<evidence type="ECO:0000313" key="1">
    <source>
        <dbReference type="EMBL" id="KMZ89708.1"/>
    </source>
</evidence>
<dbReference type="AlphaFoldDB" id="A0A0J9VQR6"/>
<name>A0A0J9VQR6_PLAVI</name>
<organism evidence="1 2">
    <name type="scientific">Plasmodium vivax Mauritania I</name>
    <dbReference type="NCBI Taxonomy" id="1035515"/>
    <lineage>
        <taxon>Eukaryota</taxon>
        <taxon>Sar</taxon>
        <taxon>Alveolata</taxon>
        <taxon>Apicomplexa</taxon>
        <taxon>Aconoidasida</taxon>
        <taxon>Haemosporida</taxon>
        <taxon>Plasmodiidae</taxon>
        <taxon>Plasmodium</taxon>
        <taxon>Plasmodium (Plasmodium)</taxon>
    </lineage>
</organism>
<dbReference type="InterPro" id="IPR016024">
    <property type="entry name" value="ARM-type_fold"/>
</dbReference>